<dbReference type="GO" id="GO:0004674">
    <property type="term" value="F:protein serine/threonine kinase activity"/>
    <property type="evidence" value="ECO:0007669"/>
    <property type="project" value="TreeGrafter"/>
</dbReference>
<dbReference type="NCBIfam" id="TIGR03071">
    <property type="entry name" value="couple_hipA"/>
    <property type="match status" value="1"/>
</dbReference>
<dbReference type="GO" id="GO:0005829">
    <property type="term" value="C:cytosol"/>
    <property type="evidence" value="ECO:0007669"/>
    <property type="project" value="TreeGrafter"/>
</dbReference>
<gene>
    <name evidence="6" type="ORF">DW787_02310</name>
</gene>
<dbReference type="RefSeq" id="WP_118271442.1">
    <property type="nucleotide sequence ID" value="NZ_QSJI01000001.1"/>
</dbReference>
<feature type="domain" description="HipA-like C-terminal" evidence="4">
    <location>
        <begin position="147"/>
        <end position="391"/>
    </location>
</feature>
<evidence type="ECO:0000259" key="4">
    <source>
        <dbReference type="Pfam" id="PF07804"/>
    </source>
</evidence>
<sequence>MAETSLKTIIGGTPAGTLTQDEAGLISFRYAEGYQGVPLSLSMPISNRTYKQETLLPYLFGLLPDSERQRRAIALEFGVRPNNPVALLTHIGRDCPGGVQFCREEDLGAALDRTGAYGPISEHDIARRLSSIRQDETASWMGGDESWSLGGNQGKFALGFHNGTWCECIGAAATTHIFKNGVVGFRLQALNEYVCMKTAARSGISTAAVEYRFFEDEPALIVSRYDRVLDASGNIARLHQEDFCQALGVMPNQKYTVDGGPTTHDALRLLCSTKNAHLNLLLFTQMIFFNCLIGAPDAHAKNYSLILGNGRNAALAPMYDVASGLAYENLRRKGRLAMAIGGENRFGRVGAGAIHRYMGGNDPALAAMLEKAGLAEDSCTAIMADLAQEIPVSMAEVFDEAETDGIPGAAELRERMLCPVCENCAKTLALL</sequence>
<evidence type="ECO:0000259" key="5">
    <source>
        <dbReference type="Pfam" id="PF13657"/>
    </source>
</evidence>
<dbReference type="InterPro" id="IPR012893">
    <property type="entry name" value="HipA-like_C"/>
</dbReference>
<name>A0A414G0Y4_9ACTN</name>
<dbReference type="InterPro" id="IPR017508">
    <property type="entry name" value="HipA_N1"/>
</dbReference>
<dbReference type="AlphaFoldDB" id="A0A414G0Y4"/>
<dbReference type="Gene3D" id="1.10.1070.20">
    <property type="match status" value="1"/>
</dbReference>
<feature type="domain" description="HipA N-terminal subdomain 1" evidence="5">
    <location>
        <begin position="8"/>
        <end position="101"/>
    </location>
</feature>
<dbReference type="EMBL" id="QSJI01000001">
    <property type="protein sequence ID" value="RHD57689.1"/>
    <property type="molecule type" value="Genomic_DNA"/>
</dbReference>
<comment type="similarity">
    <text evidence="1">Belongs to the HipA Ser/Thr kinase family.</text>
</comment>
<evidence type="ECO:0000313" key="7">
    <source>
        <dbReference type="Proteomes" id="UP000286050"/>
    </source>
</evidence>
<dbReference type="InterPro" id="IPR052028">
    <property type="entry name" value="HipA_Ser/Thr_kinase"/>
</dbReference>
<keyword evidence="3" id="KW-0418">Kinase</keyword>
<reference evidence="6 7" key="1">
    <citation type="submission" date="2018-08" db="EMBL/GenBank/DDBJ databases">
        <title>A genome reference for cultivated species of the human gut microbiota.</title>
        <authorList>
            <person name="Zou Y."/>
            <person name="Xue W."/>
            <person name="Luo G."/>
        </authorList>
    </citation>
    <scope>NUCLEOTIDE SEQUENCE [LARGE SCALE GENOMIC DNA]</scope>
    <source>
        <strain evidence="6 7">AM30-5LB</strain>
    </source>
</reference>
<protein>
    <submittedName>
        <fullName evidence="6">Type II toxin-antitoxin system HipA family toxin</fullName>
    </submittedName>
</protein>
<evidence type="ECO:0000256" key="2">
    <source>
        <dbReference type="ARBA" id="ARBA00022679"/>
    </source>
</evidence>
<dbReference type="Pfam" id="PF13657">
    <property type="entry name" value="Couple_hipA"/>
    <property type="match status" value="1"/>
</dbReference>
<dbReference type="Pfam" id="PF07804">
    <property type="entry name" value="HipA_C"/>
    <property type="match status" value="1"/>
</dbReference>
<proteinExistence type="inferred from homology"/>
<evidence type="ECO:0000313" key="6">
    <source>
        <dbReference type="EMBL" id="RHD57689.1"/>
    </source>
</evidence>
<dbReference type="CDD" id="cd17808">
    <property type="entry name" value="HipA_Ec_like"/>
    <property type="match status" value="1"/>
</dbReference>
<accession>A0A414G0Y4</accession>
<evidence type="ECO:0000256" key="1">
    <source>
        <dbReference type="ARBA" id="ARBA00010164"/>
    </source>
</evidence>
<dbReference type="PANTHER" id="PTHR37419:SF1">
    <property type="entry name" value="SERINE_THREONINE-PROTEIN KINASE TOXIN HIPA"/>
    <property type="match status" value="1"/>
</dbReference>
<dbReference type="Proteomes" id="UP000286050">
    <property type="component" value="Unassembled WGS sequence"/>
</dbReference>
<dbReference type="PANTHER" id="PTHR37419">
    <property type="entry name" value="SERINE/THREONINE-PROTEIN KINASE TOXIN HIPA"/>
    <property type="match status" value="1"/>
</dbReference>
<evidence type="ECO:0000256" key="3">
    <source>
        <dbReference type="ARBA" id="ARBA00022777"/>
    </source>
</evidence>
<keyword evidence="2" id="KW-0808">Transferase</keyword>
<organism evidence="6 7">
    <name type="scientific">Collinsella intestinalis</name>
    <dbReference type="NCBI Taxonomy" id="147207"/>
    <lineage>
        <taxon>Bacteria</taxon>
        <taxon>Bacillati</taxon>
        <taxon>Actinomycetota</taxon>
        <taxon>Coriobacteriia</taxon>
        <taxon>Coriobacteriales</taxon>
        <taxon>Coriobacteriaceae</taxon>
        <taxon>Collinsella</taxon>
    </lineage>
</organism>
<comment type="caution">
    <text evidence="6">The sequence shown here is derived from an EMBL/GenBank/DDBJ whole genome shotgun (WGS) entry which is preliminary data.</text>
</comment>